<dbReference type="InterPro" id="IPR013216">
    <property type="entry name" value="Methyltransf_11"/>
</dbReference>
<feature type="domain" description="Methyltransferase type 11" evidence="2">
    <location>
        <begin position="46"/>
        <end position="145"/>
    </location>
</feature>
<keyword evidence="3" id="KW-0489">Methyltransferase</keyword>
<evidence type="ECO:0000313" key="3">
    <source>
        <dbReference type="EMBL" id="SFW21430.1"/>
    </source>
</evidence>
<dbReference type="CDD" id="cd02440">
    <property type="entry name" value="AdoMet_MTases"/>
    <property type="match status" value="1"/>
</dbReference>
<protein>
    <submittedName>
        <fullName evidence="3">Methyltransferase domain-containing protein</fullName>
    </submittedName>
</protein>
<dbReference type="NCBIfam" id="NF045667">
    <property type="entry name" value="MTase_DVU1556"/>
    <property type="match status" value="1"/>
</dbReference>
<dbReference type="Pfam" id="PF08241">
    <property type="entry name" value="Methyltransf_11"/>
    <property type="match status" value="1"/>
</dbReference>
<evidence type="ECO:0000313" key="4">
    <source>
        <dbReference type="Proteomes" id="UP000182680"/>
    </source>
</evidence>
<name>A0AA94L1E8_DESDE</name>
<dbReference type="PANTHER" id="PTHR44068">
    <property type="entry name" value="ZGC:194242"/>
    <property type="match status" value="1"/>
</dbReference>
<sequence>MRALWESENFRRATGHAWRPGGLDLTARGLILCRELCGLSPGHLVLDLGCGPGGTVRLLQQSGYDVLGLDRQVNHAAACKNALAQASENGQDGWRFAQADIARLPLADACVQGLVCECVLSLLPDPVQALHGCLRVLRPGGVLLFSDLTRRDEGACVASVEEPAAAARCARGAFLSGPGGSGKVSVSPGMPASSGVSGSSVSCDAYGAYGKSCMDGARSVLLWNAYLGEAGFHVVRYEDHSRALVELAARMLWYGGDEAACMPDSGIGAGGADDVSSASFPRSAASVSSAGCACSFSGNGRKFGYGLWIAQKEQA</sequence>
<evidence type="ECO:0000259" key="2">
    <source>
        <dbReference type="Pfam" id="PF08241"/>
    </source>
</evidence>
<reference evidence="4" key="1">
    <citation type="submission" date="2016-11" db="EMBL/GenBank/DDBJ databases">
        <authorList>
            <person name="Jaros S."/>
            <person name="Januszkiewicz K."/>
            <person name="Wedrychowicz H."/>
        </authorList>
    </citation>
    <scope>NUCLEOTIDE SEQUENCE [LARGE SCALE GENOMIC DNA]</scope>
    <source>
        <strain evidence="4">DSM 7057</strain>
    </source>
</reference>
<dbReference type="GO" id="GO:0003838">
    <property type="term" value="F:sterol 24-C-methyltransferase activity"/>
    <property type="evidence" value="ECO:0007669"/>
    <property type="project" value="TreeGrafter"/>
</dbReference>
<organism evidence="3 4">
    <name type="scientific">Desulfovibrio desulfuricans</name>
    <dbReference type="NCBI Taxonomy" id="876"/>
    <lineage>
        <taxon>Bacteria</taxon>
        <taxon>Pseudomonadati</taxon>
        <taxon>Thermodesulfobacteriota</taxon>
        <taxon>Desulfovibrionia</taxon>
        <taxon>Desulfovibrionales</taxon>
        <taxon>Desulfovibrionaceae</taxon>
        <taxon>Desulfovibrio</taxon>
    </lineage>
</organism>
<accession>A0AA94L1E8</accession>
<proteinExistence type="predicted"/>
<dbReference type="EMBL" id="FPIW01000004">
    <property type="protein sequence ID" value="SFW21430.1"/>
    <property type="molecule type" value="Genomic_DNA"/>
</dbReference>
<dbReference type="GO" id="GO:0032259">
    <property type="term" value="P:methylation"/>
    <property type="evidence" value="ECO:0007669"/>
    <property type="project" value="UniProtKB-KW"/>
</dbReference>
<keyword evidence="1" id="KW-0808">Transferase</keyword>
<comment type="caution">
    <text evidence="3">The sequence shown here is derived from an EMBL/GenBank/DDBJ whole genome shotgun (WGS) entry which is preliminary data.</text>
</comment>
<dbReference type="InterPro" id="IPR029063">
    <property type="entry name" value="SAM-dependent_MTases_sf"/>
</dbReference>
<evidence type="ECO:0000256" key="1">
    <source>
        <dbReference type="ARBA" id="ARBA00022679"/>
    </source>
</evidence>
<dbReference type="GO" id="GO:0016126">
    <property type="term" value="P:sterol biosynthetic process"/>
    <property type="evidence" value="ECO:0007669"/>
    <property type="project" value="TreeGrafter"/>
</dbReference>
<dbReference type="RefSeq" id="WP_072311224.1">
    <property type="nucleotide sequence ID" value="NZ_FPIW01000004.1"/>
</dbReference>
<dbReference type="AlphaFoldDB" id="A0AA94L1E8"/>
<dbReference type="InterPro" id="IPR050447">
    <property type="entry name" value="Erg6_SMT_methyltransf"/>
</dbReference>
<dbReference type="Gene3D" id="3.40.50.150">
    <property type="entry name" value="Vaccinia Virus protein VP39"/>
    <property type="match status" value="1"/>
</dbReference>
<dbReference type="SUPFAM" id="SSF53335">
    <property type="entry name" value="S-adenosyl-L-methionine-dependent methyltransferases"/>
    <property type="match status" value="1"/>
</dbReference>
<gene>
    <name evidence="3" type="ORF">SAMN02910291_00419</name>
</gene>
<dbReference type="PANTHER" id="PTHR44068:SF1">
    <property type="entry name" value="HYPOTHETICAL LOC100005854"/>
    <property type="match status" value="1"/>
</dbReference>
<dbReference type="Proteomes" id="UP000182680">
    <property type="component" value="Unassembled WGS sequence"/>
</dbReference>